<dbReference type="OrthoDB" id="2001420at2"/>
<evidence type="ECO:0000313" key="1">
    <source>
        <dbReference type="EMBL" id="EIM56942.1"/>
    </source>
</evidence>
<sequence length="248" mass="28487">MDLSVNANKRVLLSGYDKTMTEIALKRITRKNKQIELEKAYREASDEGNCDSLVLSNDGKDWVENGRNNVTAVNNTIELRDPIFDYNQEHGTSIKVDLDGGIEREIRQDAAEDLIGDIESIFQNIMSRDDHLFWFYLSGDPYGLELRFSDEEIRNRLSDAKIQPGFFNVSFGLRASTQFYSQAKGAVAVHSKEKYDERYNTLLSEDFLKDYKVGQKFLIGGKEYTLSEDRKLDVPYGADIFDFKRLSD</sequence>
<dbReference type="EMBL" id="CM001487">
    <property type="protein sequence ID" value="EIM56942.1"/>
    <property type="molecule type" value="Genomic_DNA"/>
</dbReference>
<organism evidence="1 2">
    <name type="scientific">Eubacterium cellulosolvens (strain ATCC 43171 / JCM 9499 / 6)</name>
    <name type="common">Cillobacterium cellulosolvens</name>
    <dbReference type="NCBI Taxonomy" id="633697"/>
    <lineage>
        <taxon>Bacteria</taxon>
        <taxon>Bacillati</taxon>
        <taxon>Bacillota</taxon>
        <taxon>Clostridia</taxon>
        <taxon>Eubacteriales</taxon>
        <taxon>Eubacteriaceae</taxon>
        <taxon>Eubacterium</taxon>
    </lineage>
</organism>
<protein>
    <submittedName>
        <fullName evidence="1">Uncharacterized protein</fullName>
    </submittedName>
</protein>
<gene>
    <name evidence="1" type="ORF">EubceDRAFT1_1125</name>
</gene>
<evidence type="ECO:0000313" key="2">
    <source>
        <dbReference type="Proteomes" id="UP000005753"/>
    </source>
</evidence>
<dbReference type="Proteomes" id="UP000005753">
    <property type="component" value="Chromosome"/>
</dbReference>
<accession>I5AT19</accession>
<dbReference type="STRING" id="633697.EubceDRAFT1_1125"/>
<proteinExistence type="predicted"/>
<keyword evidence="2" id="KW-1185">Reference proteome</keyword>
<dbReference type="HOGENOM" id="CLU_1118844_0_0_9"/>
<reference evidence="1 2" key="1">
    <citation type="submission" date="2010-08" db="EMBL/GenBank/DDBJ databases">
        <authorList>
            <consortium name="US DOE Joint Genome Institute (JGI-PGF)"/>
            <person name="Lucas S."/>
            <person name="Copeland A."/>
            <person name="Lapidus A."/>
            <person name="Cheng J.-F."/>
            <person name="Bruce D."/>
            <person name="Goodwin L."/>
            <person name="Pitluck S."/>
            <person name="Land M.L."/>
            <person name="Hauser L."/>
            <person name="Chang Y.-J."/>
            <person name="Anderson I.J."/>
            <person name="Johnson E."/>
            <person name="Mulhopadhyay B."/>
            <person name="Kyrpides N."/>
            <person name="Woyke T.J."/>
        </authorList>
    </citation>
    <scope>NUCLEOTIDE SEQUENCE [LARGE SCALE GENOMIC DNA]</scope>
    <source>
        <strain evidence="1 2">6</strain>
    </source>
</reference>
<reference evidence="1 2" key="2">
    <citation type="submission" date="2012-02" db="EMBL/GenBank/DDBJ databases">
        <title>Improved High-Quality Draft sequence of Eubacterium cellulosolvens 6.</title>
        <authorList>
            <consortium name="US DOE Joint Genome Institute"/>
            <person name="Lucas S."/>
            <person name="Han J."/>
            <person name="Lapidus A."/>
            <person name="Cheng J.-F."/>
            <person name="Goodwin L."/>
            <person name="Pitluck S."/>
            <person name="Peters L."/>
            <person name="Mikhailova N."/>
            <person name="Gu W."/>
            <person name="Detter J.C."/>
            <person name="Han C."/>
            <person name="Tapia R."/>
            <person name="Land M."/>
            <person name="Hauser L."/>
            <person name="Kyrpides N."/>
            <person name="Ivanova N."/>
            <person name="Pagani I."/>
            <person name="Johnson E."/>
            <person name="Mukhopadhyay B."/>
            <person name="Anderson I."/>
            <person name="Woyke T."/>
        </authorList>
    </citation>
    <scope>NUCLEOTIDE SEQUENCE [LARGE SCALE GENOMIC DNA]</scope>
    <source>
        <strain evidence="1 2">6</strain>
    </source>
</reference>
<name>I5AT19_EUBC6</name>
<dbReference type="AlphaFoldDB" id="I5AT19"/>